<dbReference type="PANTHER" id="PTHR22870">
    <property type="entry name" value="REGULATOR OF CHROMOSOME CONDENSATION"/>
    <property type="match status" value="1"/>
</dbReference>
<protein>
    <recommendedName>
        <fullName evidence="3">RCC1-like domain-containing protein</fullName>
    </recommendedName>
</protein>
<dbReference type="AlphaFoldDB" id="A0ABD2YS72"/>
<keyword evidence="5" id="KW-1185">Reference proteome</keyword>
<feature type="repeat" description="RCC1" evidence="2">
    <location>
        <begin position="138"/>
        <end position="190"/>
    </location>
</feature>
<keyword evidence="1" id="KW-0677">Repeat</keyword>
<dbReference type="Gene3D" id="2.130.10.30">
    <property type="entry name" value="Regulator of chromosome condensation 1/beta-lactamase-inhibitor protein II"/>
    <property type="match status" value="3"/>
</dbReference>
<sequence length="443" mass="47474">MLRLIKSRPGHLTGLTRRWITSSSSKTTVMSFGDGSHGALGLPSSIMGLDSDAYEPTPIPGLPDNISSITAGHYHSLAVTSDGHLWTWGRNHESQLGRHPLSPREKWNEPKRVEGLNQVRVQAAFASGVISAAVGDDGSLWVWGKSKRGQLGIGEGNTDSAFPTRVEALVGEEIVKVSLGWGHALALTKHGKLFGWGYYADGRLGKIGKSFESSPLDSVDSKSLPSEEISSSMLETAEKLVLEGMEKEKDMPVVWEPTLIEELRDIEVVDVSCGLDHSLVLCVDGTLLSAGSNVYGQLGRVKQDMGMHPVDIKLHPLSIASGMGHSFAVCQHHSSEITADTPSVVSWGWNHNSQLGRNGLENVPLVVEALASEIPISVSGGRAHSMAVTAGKELWTWGCGRNGRLGLGSSVDEPEPMIVEYLEGCEVVQAVAGFDHSLVLIAE</sequence>
<feature type="repeat" description="RCC1" evidence="2">
    <location>
        <begin position="27"/>
        <end position="82"/>
    </location>
</feature>
<gene>
    <name evidence="4" type="ORF">ACH5RR_028315</name>
</gene>
<evidence type="ECO:0000259" key="3">
    <source>
        <dbReference type="Pfam" id="PF25390"/>
    </source>
</evidence>
<evidence type="ECO:0000256" key="2">
    <source>
        <dbReference type="PROSITE-ProRule" id="PRU00235"/>
    </source>
</evidence>
<feature type="domain" description="RCC1-like" evidence="3">
    <location>
        <begin position="29"/>
        <end position="439"/>
    </location>
</feature>
<feature type="repeat" description="RCC1" evidence="2">
    <location>
        <begin position="285"/>
        <end position="332"/>
    </location>
</feature>
<name>A0ABD2YS72_9GENT</name>
<organism evidence="4 5">
    <name type="scientific">Cinchona calisaya</name>
    <dbReference type="NCBI Taxonomy" id="153742"/>
    <lineage>
        <taxon>Eukaryota</taxon>
        <taxon>Viridiplantae</taxon>
        <taxon>Streptophyta</taxon>
        <taxon>Embryophyta</taxon>
        <taxon>Tracheophyta</taxon>
        <taxon>Spermatophyta</taxon>
        <taxon>Magnoliopsida</taxon>
        <taxon>eudicotyledons</taxon>
        <taxon>Gunneridae</taxon>
        <taxon>Pentapetalae</taxon>
        <taxon>asterids</taxon>
        <taxon>lamiids</taxon>
        <taxon>Gentianales</taxon>
        <taxon>Rubiaceae</taxon>
        <taxon>Cinchonoideae</taxon>
        <taxon>Cinchoneae</taxon>
        <taxon>Cinchona</taxon>
    </lineage>
</organism>
<dbReference type="Proteomes" id="UP001630127">
    <property type="component" value="Unassembled WGS sequence"/>
</dbReference>
<dbReference type="PROSITE" id="PS50012">
    <property type="entry name" value="RCC1_3"/>
    <property type="match status" value="7"/>
</dbReference>
<dbReference type="PROSITE" id="PS00626">
    <property type="entry name" value="RCC1_2"/>
    <property type="match status" value="2"/>
</dbReference>
<feature type="repeat" description="RCC1" evidence="2">
    <location>
        <begin position="392"/>
        <end position="443"/>
    </location>
</feature>
<dbReference type="InterPro" id="IPR058923">
    <property type="entry name" value="RCC1-like_dom"/>
</dbReference>
<dbReference type="EMBL" id="JBJUIK010000012">
    <property type="protein sequence ID" value="KAL3508914.1"/>
    <property type="molecule type" value="Genomic_DNA"/>
</dbReference>
<reference evidence="4 5" key="1">
    <citation type="submission" date="2024-11" db="EMBL/GenBank/DDBJ databases">
        <title>A near-complete genome assembly of Cinchona calisaya.</title>
        <authorList>
            <person name="Lian D.C."/>
            <person name="Zhao X.W."/>
            <person name="Wei L."/>
        </authorList>
    </citation>
    <scope>NUCLEOTIDE SEQUENCE [LARGE SCALE GENOMIC DNA]</scope>
    <source>
        <tissue evidence="4">Nenye</tissue>
    </source>
</reference>
<evidence type="ECO:0000313" key="5">
    <source>
        <dbReference type="Proteomes" id="UP001630127"/>
    </source>
</evidence>
<feature type="repeat" description="RCC1" evidence="2">
    <location>
        <begin position="191"/>
        <end position="284"/>
    </location>
</feature>
<evidence type="ECO:0000313" key="4">
    <source>
        <dbReference type="EMBL" id="KAL3508914.1"/>
    </source>
</evidence>
<accession>A0ABD2YS72</accession>
<proteinExistence type="predicted"/>
<dbReference type="PANTHER" id="PTHR22870:SF365">
    <property type="entry name" value="REGULATOR OF CHROMOSOME CONDENSATION (CELL CYCLE REGULATORY PROTEIN)-RELATED"/>
    <property type="match status" value="1"/>
</dbReference>
<dbReference type="Pfam" id="PF25390">
    <property type="entry name" value="WD40_RLD"/>
    <property type="match status" value="1"/>
</dbReference>
<evidence type="ECO:0000256" key="1">
    <source>
        <dbReference type="ARBA" id="ARBA00022737"/>
    </source>
</evidence>
<comment type="caution">
    <text evidence="4">The sequence shown here is derived from an EMBL/GenBank/DDBJ whole genome shotgun (WGS) entry which is preliminary data.</text>
</comment>
<dbReference type="InterPro" id="IPR051210">
    <property type="entry name" value="Ub_ligase/GEF_domain"/>
</dbReference>
<feature type="repeat" description="RCC1" evidence="2">
    <location>
        <begin position="83"/>
        <end position="137"/>
    </location>
</feature>
<dbReference type="InterPro" id="IPR000408">
    <property type="entry name" value="Reg_chr_condens"/>
</dbReference>
<feature type="repeat" description="RCC1" evidence="2">
    <location>
        <begin position="342"/>
        <end position="391"/>
    </location>
</feature>
<dbReference type="PRINTS" id="PR00633">
    <property type="entry name" value="RCCNDNSATION"/>
</dbReference>
<dbReference type="SUPFAM" id="SSF50985">
    <property type="entry name" value="RCC1/BLIP-II"/>
    <property type="match status" value="1"/>
</dbReference>
<dbReference type="InterPro" id="IPR009091">
    <property type="entry name" value="RCC1/BLIP-II"/>
</dbReference>